<dbReference type="InterPro" id="IPR012337">
    <property type="entry name" value="RNaseH-like_sf"/>
</dbReference>
<dbReference type="Pfam" id="PF13456">
    <property type="entry name" value="RVT_3"/>
    <property type="match status" value="1"/>
</dbReference>
<dbReference type="InterPro" id="IPR044730">
    <property type="entry name" value="RNase_H-like_dom_plant"/>
</dbReference>
<dbReference type="InterPro" id="IPR036397">
    <property type="entry name" value="RNaseH_sf"/>
</dbReference>
<dbReference type="CDD" id="cd06222">
    <property type="entry name" value="RNase_H_like"/>
    <property type="match status" value="1"/>
</dbReference>
<dbReference type="SUPFAM" id="SSF53098">
    <property type="entry name" value="Ribonuclease H-like"/>
    <property type="match status" value="1"/>
</dbReference>
<evidence type="ECO:0000313" key="2">
    <source>
        <dbReference type="EMBL" id="KAE8678072.1"/>
    </source>
</evidence>
<sequence>MIDEIILFPSPGIWFLLPPKNSWCRPTPRWIKLNVNGAWLEICNASGIGGLFRDALGHTFFSFSLPVGSCSAPSIEFLAIKQGIYLFKDSKWFSKYNLVIESDSAATISWVKNPSKAPYCLMNLVLVTGL</sequence>
<dbReference type="GO" id="GO:0004523">
    <property type="term" value="F:RNA-DNA hybrid ribonuclease activity"/>
    <property type="evidence" value="ECO:0007669"/>
    <property type="project" value="InterPro"/>
</dbReference>
<evidence type="ECO:0000313" key="3">
    <source>
        <dbReference type="Proteomes" id="UP000436088"/>
    </source>
</evidence>
<proteinExistence type="predicted"/>
<dbReference type="PANTHER" id="PTHR47074:SF73">
    <property type="entry name" value="OS04G0448401 PROTEIN"/>
    <property type="match status" value="1"/>
</dbReference>
<dbReference type="Proteomes" id="UP000436088">
    <property type="component" value="Unassembled WGS sequence"/>
</dbReference>
<evidence type="ECO:0000259" key="1">
    <source>
        <dbReference type="Pfam" id="PF13456"/>
    </source>
</evidence>
<organism evidence="2 3">
    <name type="scientific">Hibiscus syriacus</name>
    <name type="common">Rose of Sharon</name>
    <dbReference type="NCBI Taxonomy" id="106335"/>
    <lineage>
        <taxon>Eukaryota</taxon>
        <taxon>Viridiplantae</taxon>
        <taxon>Streptophyta</taxon>
        <taxon>Embryophyta</taxon>
        <taxon>Tracheophyta</taxon>
        <taxon>Spermatophyta</taxon>
        <taxon>Magnoliopsida</taxon>
        <taxon>eudicotyledons</taxon>
        <taxon>Gunneridae</taxon>
        <taxon>Pentapetalae</taxon>
        <taxon>rosids</taxon>
        <taxon>malvids</taxon>
        <taxon>Malvales</taxon>
        <taxon>Malvaceae</taxon>
        <taxon>Malvoideae</taxon>
        <taxon>Hibiscus</taxon>
    </lineage>
</organism>
<dbReference type="GO" id="GO:0003676">
    <property type="term" value="F:nucleic acid binding"/>
    <property type="evidence" value="ECO:0007669"/>
    <property type="project" value="InterPro"/>
</dbReference>
<protein>
    <recommendedName>
        <fullName evidence="1">RNase H type-1 domain-containing protein</fullName>
    </recommendedName>
</protein>
<dbReference type="InterPro" id="IPR052929">
    <property type="entry name" value="RNase_H-like_EbsB-rel"/>
</dbReference>
<dbReference type="InterPro" id="IPR002156">
    <property type="entry name" value="RNaseH_domain"/>
</dbReference>
<keyword evidence="3" id="KW-1185">Reference proteome</keyword>
<name>A0A6A2XR83_HIBSY</name>
<comment type="caution">
    <text evidence="2">The sequence shown here is derived from an EMBL/GenBank/DDBJ whole genome shotgun (WGS) entry which is preliminary data.</text>
</comment>
<feature type="domain" description="RNase H type-1" evidence="1">
    <location>
        <begin position="34"/>
        <end position="116"/>
    </location>
</feature>
<dbReference type="PANTHER" id="PTHR47074">
    <property type="entry name" value="BNAC02G40300D PROTEIN"/>
    <property type="match status" value="1"/>
</dbReference>
<reference evidence="2" key="1">
    <citation type="submission" date="2019-09" db="EMBL/GenBank/DDBJ databases">
        <title>Draft genome information of white flower Hibiscus syriacus.</title>
        <authorList>
            <person name="Kim Y.-M."/>
        </authorList>
    </citation>
    <scope>NUCLEOTIDE SEQUENCE [LARGE SCALE GENOMIC DNA]</scope>
    <source>
        <strain evidence="2">YM2019G1</strain>
    </source>
</reference>
<accession>A0A6A2XR83</accession>
<gene>
    <name evidence="2" type="ORF">F3Y22_tig00111445pilonHSYRG00097</name>
</gene>
<dbReference type="EMBL" id="VEPZ02001345">
    <property type="protein sequence ID" value="KAE8678072.1"/>
    <property type="molecule type" value="Genomic_DNA"/>
</dbReference>
<dbReference type="AlphaFoldDB" id="A0A6A2XR83"/>
<dbReference type="Gene3D" id="3.30.420.10">
    <property type="entry name" value="Ribonuclease H-like superfamily/Ribonuclease H"/>
    <property type="match status" value="1"/>
</dbReference>